<dbReference type="Pfam" id="PF08241">
    <property type="entry name" value="Methyltransf_11"/>
    <property type="match status" value="1"/>
</dbReference>
<organism evidence="2 3">
    <name type="scientific">Candidatus Gottesmanbacteria bacterium RIFCSPHIGHO2_01_FULL_40_15</name>
    <dbReference type="NCBI Taxonomy" id="1798376"/>
    <lineage>
        <taxon>Bacteria</taxon>
        <taxon>Candidatus Gottesmaniibacteriota</taxon>
    </lineage>
</organism>
<accession>A0A1F5Z223</accession>
<dbReference type="Gene3D" id="3.40.50.150">
    <property type="entry name" value="Vaccinia Virus protein VP39"/>
    <property type="match status" value="1"/>
</dbReference>
<dbReference type="InterPro" id="IPR013216">
    <property type="entry name" value="Methyltransf_11"/>
</dbReference>
<protein>
    <recommendedName>
        <fullName evidence="1">Methyltransferase type 11 domain-containing protein</fullName>
    </recommendedName>
</protein>
<evidence type="ECO:0000313" key="2">
    <source>
        <dbReference type="EMBL" id="OGG06481.1"/>
    </source>
</evidence>
<evidence type="ECO:0000259" key="1">
    <source>
        <dbReference type="Pfam" id="PF08241"/>
    </source>
</evidence>
<dbReference type="AlphaFoldDB" id="A0A1F5Z223"/>
<dbReference type="Proteomes" id="UP000177354">
    <property type="component" value="Unassembled WGS sequence"/>
</dbReference>
<sequence length="253" mass="29325">MKKTDHRKYALAFKTLLKGLIFWPDWHPEVALRYLPVVAEIKKIKPKPSVLDVGSGGLGIAPYLKKKVTGVDIKFNPPYHPMLEKILASALNLPFTDRVFDAVISVDTIEHLNKSQRGKAVSEIIRTARALAVIAVPCGRQSLKQDKKLHRYYRKKFGKNYVFFEEQIKYKLPEEEEMVEYINQAAKINKRNFFLKIMDNENLALREFLMKGWMSENFAVNILFRKVFLLAIPLMSKLNGKPAYRKIFIVKLK</sequence>
<name>A0A1F5Z223_9BACT</name>
<comment type="caution">
    <text evidence="2">The sequence shown here is derived from an EMBL/GenBank/DDBJ whole genome shotgun (WGS) entry which is preliminary data.</text>
</comment>
<reference evidence="2 3" key="1">
    <citation type="journal article" date="2016" name="Nat. Commun.">
        <title>Thousands of microbial genomes shed light on interconnected biogeochemical processes in an aquifer system.</title>
        <authorList>
            <person name="Anantharaman K."/>
            <person name="Brown C.T."/>
            <person name="Hug L.A."/>
            <person name="Sharon I."/>
            <person name="Castelle C.J."/>
            <person name="Probst A.J."/>
            <person name="Thomas B.C."/>
            <person name="Singh A."/>
            <person name="Wilkins M.J."/>
            <person name="Karaoz U."/>
            <person name="Brodie E.L."/>
            <person name="Williams K.H."/>
            <person name="Hubbard S.S."/>
            <person name="Banfield J.F."/>
        </authorList>
    </citation>
    <scope>NUCLEOTIDE SEQUENCE [LARGE SCALE GENOMIC DNA]</scope>
</reference>
<gene>
    <name evidence="2" type="ORF">A2777_05880</name>
</gene>
<dbReference type="SUPFAM" id="SSF53335">
    <property type="entry name" value="S-adenosyl-L-methionine-dependent methyltransferases"/>
    <property type="match status" value="1"/>
</dbReference>
<proteinExistence type="predicted"/>
<dbReference type="EMBL" id="MFJF01000015">
    <property type="protein sequence ID" value="OGG06481.1"/>
    <property type="molecule type" value="Genomic_DNA"/>
</dbReference>
<evidence type="ECO:0000313" key="3">
    <source>
        <dbReference type="Proteomes" id="UP000177354"/>
    </source>
</evidence>
<feature type="domain" description="Methyltransferase type 11" evidence="1">
    <location>
        <begin position="51"/>
        <end position="129"/>
    </location>
</feature>
<dbReference type="InterPro" id="IPR029063">
    <property type="entry name" value="SAM-dependent_MTases_sf"/>
</dbReference>
<dbReference type="GO" id="GO:0008757">
    <property type="term" value="F:S-adenosylmethionine-dependent methyltransferase activity"/>
    <property type="evidence" value="ECO:0007669"/>
    <property type="project" value="InterPro"/>
</dbReference>